<gene>
    <name evidence="21" type="primary">IDI1</name>
</gene>
<accession>A0A4W2HIP4</accession>
<name>A0A4W2HIP4_BOBOX</name>
<evidence type="ECO:0000256" key="1">
    <source>
        <dbReference type="ARBA" id="ARBA00000374"/>
    </source>
</evidence>
<dbReference type="GO" id="GO:0046872">
    <property type="term" value="F:metal ion binding"/>
    <property type="evidence" value="ECO:0007669"/>
    <property type="project" value="UniProtKB-KW"/>
</dbReference>
<dbReference type="EC" id="5.3.3.2" evidence="7"/>
<evidence type="ECO:0000259" key="20">
    <source>
        <dbReference type="PROSITE" id="PS51462"/>
    </source>
</evidence>
<reference evidence="21" key="2">
    <citation type="submission" date="2025-08" db="UniProtKB">
        <authorList>
            <consortium name="Ensembl"/>
        </authorList>
    </citation>
    <scope>IDENTIFICATION</scope>
</reference>
<dbReference type="GO" id="GO:0005777">
    <property type="term" value="C:peroxisome"/>
    <property type="evidence" value="ECO:0007669"/>
    <property type="project" value="UniProtKB-SubCell"/>
</dbReference>
<dbReference type="GO" id="GO:0004452">
    <property type="term" value="F:isopentenyl-diphosphate delta-isomerase activity"/>
    <property type="evidence" value="ECO:0007669"/>
    <property type="project" value="UniProtKB-EC"/>
</dbReference>
<evidence type="ECO:0000256" key="9">
    <source>
        <dbReference type="ARBA" id="ARBA00022548"/>
    </source>
</evidence>
<dbReference type="GO" id="GO:0009240">
    <property type="term" value="P:isopentenyl diphosphate biosynthetic process"/>
    <property type="evidence" value="ECO:0007669"/>
    <property type="project" value="TreeGrafter"/>
</dbReference>
<evidence type="ECO:0000256" key="8">
    <source>
        <dbReference type="ARBA" id="ARBA00022516"/>
    </source>
</evidence>
<dbReference type="AlphaFoldDB" id="A0A4W2HIP4"/>
<dbReference type="GO" id="GO:0006695">
    <property type="term" value="P:cholesterol biosynthetic process"/>
    <property type="evidence" value="ECO:0007669"/>
    <property type="project" value="UniProtKB-KW"/>
</dbReference>
<evidence type="ECO:0000256" key="18">
    <source>
        <dbReference type="ARBA" id="ARBA00023235"/>
    </source>
</evidence>
<keyword evidence="9" id="KW-0153">Cholesterol metabolism</keyword>
<dbReference type="PANTHER" id="PTHR10885">
    <property type="entry name" value="ISOPENTENYL-DIPHOSPHATE DELTA-ISOMERASE"/>
    <property type="match status" value="1"/>
</dbReference>
<evidence type="ECO:0000256" key="10">
    <source>
        <dbReference type="ARBA" id="ARBA00022723"/>
    </source>
</evidence>
<keyword evidence="15" id="KW-0443">Lipid metabolism</keyword>
<dbReference type="Proteomes" id="UP000429181">
    <property type="component" value="Chromosome 13"/>
</dbReference>
<evidence type="ECO:0000256" key="15">
    <source>
        <dbReference type="ARBA" id="ARBA00023098"/>
    </source>
</evidence>
<evidence type="ECO:0000256" key="14">
    <source>
        <dbReference type="ARBA" id="ARBA00023011"/>
    </source>
</evidence>
<keyword evidence="14" id="KW-0756">Sterol biosynthesis</keyword>
<keyword evidence="11" id="KW-0152">Cholesterol biosynthesis</keyword>
<evidence type="ECO:0000256" key="11">
    <source>
        <dbReference type="ARBA" id="ARBA00022778"/>
    </source>
</evidence>
<dbReference type="InterPro" id="IPR015797">
    <property type="entry name" value="NUDIX_hydrolase-like_dom_sf"/>
</dbReference>
<dbReference type="Gene3D" id="3.90.79.10">
    <property type="entry name" value="Nucleoside Triphosphate Pyrophosphohydrolase"/>
    <property type="match status" value="1"/>
</dbReference>
<dbReference type="UniPathway" id="UPA00059">
    <property type="reaction ID" value="UER00104"/>
</dbReference>
<dbReference type="GO" id="GO:0035634">
    <property type="term" value="P:response to stilbenoid"/>
    <property type="evidence" value="ECO:0007669"/>
    <property type="project" value="Ensembl"/>
</dbReference>
<dbReference type="PANTHER" id="PTHR10885:SF0">
    <property type="entry name" value="ISOPENTENYL-DIPHOSPHATE DELTA-ISOMERASE"/>
    <property type="match status" value="1"/>
</dbReference>
<feature type="domain" description="Nudix hydrolase" evidence="20">
    <location>
        <begin position="117"/>
        <end position="267"/>
    </location>
</feature>
<evidence type="ECO:0000256" key="6">
    <source>
        <dbReference type="ARBA" id="ARBA00007579"/>
    </source>
</evidence>
<evidence type="ECO:0000256" key="17">
    <source>
        <dbReference type="ARBA" id="ARBA00023229"/>
    </source>
</evidence>
<comment type="function">
    <text evidence="3">Catalyzes the 1,3-allylic rearrangement of the homoallylic substrate isopentenyl (IPP) to its highly electrophilic allylic isomer, dimethylallyl diphosphate (DMAPP).</text>
</comment>
<sequence length="295" mass="33174">GAAYSGRLVSQVPGAARRLGGDAGGEHGRPGRAAGAAHGGDVHPRRRERPEDRGRDQEELPPEREHRERCPRGRRAAGRGPRAQGGREYHVAPSGRPSPCEPQTETQGIASLSPSGLLHRAFSVFLFNTENKLLLQQRSDAKITFPGCFTNTCCSHPLSNPSELEENDAIGVRRAAQRRLKAELGIPMEEVPPEEINYLTRIHYKAQSDSIWGEHEIDYILLVKKNVTLNPDPNEIKSYCYVTKEELEELIGKAAHGEIKITPWFQIIADTFLFKWWDNLNRLNLFVDHEKIHRM</sequence>
<dbReference type="GeneTree" id="ENSGT00390000008527"/>
<protein>
    <recommendedName>
        <fullName evidence="7">isopentenyl-diphosphate Delta-isomerase</fullName>
        <ecNumber evidence="7">5.3.3.2</ecNumber>
    </recommendedName>
</protein>
<evidence type="ECO:0000313" key="21">
    <source>
        <dbReference type="Ensembl" id="ENSBIXP00005032225.1"/>
    </source>
</evidence>
<reference evidence="21 22" key="1">
    <citation type="submission" date="2018-11" db="EMBL/GenBank/DDBJ databases">
        <title>Haplotype-resolved cattle genomes.</title>
        <authorList>
            <person name="Low W.Y."/>
            <person name="Tearle R."/>
            <person name="Bickhart D.M."/>
            <person name="Rosen B.D."/>
            <person name="Koren S."/>
            <person name="Rhie A."/>
            <person name="Hiendleder S."/>
            <person name="Phillippy A.M."/>
            <person name="Smith T.P.L."/>
            <person name="Williams J.L."/>
        </authorList>
    </citation>
    <scope>NUCLEOTIDE SEQUENCE [LARGE SCALE GENOMIC DNA]</scope>
</reference>
<feature type="region of interest" description="Disordered" evidence="19">
    <location>
        <begin position="1"/>
        <end position="108"/>
    </location>
</feature>
<dbReference type="GO" id="GO:0050992">
    <property type="term" value="P:dimethylallyl diphosphate biosynthetic process"/>
    <property type="evidence" value="ECO:0007669"/>
    <property type="project" value="UniProtKB-UniPathway"/>
</dbReference>
<evidence type="ECO:0000256" key="3">
    <source>
        <dbReference type="ARBA" id="ARBA00003951"/>
    </source>
</evidence>
<organism evidence="21 22">
    <name type="scientific">Bos indicus x Bos taurus</name>
    <name type="common">Hybrid cattle</name>
    <dbReference type="NCBI Taxonomy" id="30522"/>
    <lineage>
        <taxon>Eukaryota</taxon>
        <taxon>Metazoa</taxon>
        <taxon>Chordata</taxon>
        <taxon>Craniata</taxon>
        <taxon>Vertebrata</taxon>
        <taxon>Euteleostomi</taxon>
        <taxon>Mammalia</taxon>
        <taxon>Eutheria</taxon>
        <taxon>Laurasiatheria</taxon>
        <taxon>Artiodactyla</taxon>
        <taxon>Ruminantia</taxon>
        <taxon>Pecora</taxon>
        <taxon>Bovidae</taxon>
        <taxon>Bovinae</taxon>
        <taxon>Bos</taxon>
    </lineage>
</organism>
<evidence type="ECO:0000256" key="12">
    <source>
        <dbReference type="ARBA" id="ARBA00022842"/>
    </source>
</evidence>
<dbReference type="NCBIfam" id="TIGR02150">
    <property type="entry name" value="IPP_isom_1"/>
    <property type="match status" value="1"/>
</dbReference>
<proteinExistence type="inferred from homology"/>
<evidence type="ECO:0000256" key="13">
    <source>
        <dbReference type="ARBA" id="ARBA00022955"/>
    </source>
</evidence>
<evidence type="ECO:0000256" key="2">
    <source>
        <dbReference type="ARBA" id="ARBA00001946"/>
    </source>
</evidence>
<comment type="catalytic activity">
    <reaction evidence="1">
        <text>isopentenyl diphosphate = dimethylallyl diphosphate</text>
        <dbReference type="Rhea" id="RHEA:23284"/>
        <dbReference type="ChEBI" id="CHEBI:57623"/>
        <dbReference type="ChEBI" id="CHEBI:128769"/>
        <dbReference type="EC" id="5.3.3.2"/>
    </reaction>
</comment>
<keyword evidence="14" id="KW-1207">Sterol metabolism</keyword>
<keyword evidence="18" id="KW-0413">Isomerase</keyword>
<keyword evidence="16" id="KW-0576">Peroxisome</keyword>
<keyword evidence="10" id="KW-0479">Metal-binding</keyword>
<evidence type="ECO:0000313" key="22">
    <source>
        <dbReference type="Proteomes" id="UP000429181"/>
    </source>
</evidence>
<comment type="cofactor">
    <cofactor evidence="2">
        <name>Mg(2+)</name>
        <dbReference type="ChEBI" id="CHEBI:18420"/>
    </cofactor>
</comment>
<feature type="compositionally biased region" description="Basic and acidic residues" evidence="19">
    <location>
        <begin position="40"/>
        <end position="71"/>
    </location>
</feature>
<keyword evidence="17" id="KW-0414">Isoprene biosynthesis</keyword>
<evidence type="ECO:0000256" key="7">
    <source>
        <dbReference type="ARBA" id="ARBA00012057"/>
    </source>
</evidence>
<comment type="similarity">
    <text evidence="6">Belongs to the IPP isomerase type 1 family.</text>
</comment>
<dbReference type="PROSITE" id="PS51462">
    <property type="entry name" value="NUDIX"/>
    <property type="match status" value="1"/>
</dbReference>
<evidence type="ECO:0000256" key="16">
    <source>
        <dbReference type="ARBA" id="ARBA00023140"/>
    </source>
</evidence>
<dbReference type="InterPro" id="IPR011876">
    <property type="entry name" value="IsopentenylPP_isomerase_typ1"/>
</dbReference>
<keyword evidence="8" id="KW-0444">Lipid biosynthesis</keyword>
<evidence type="ECO:0000256" key="19">
    <source>
        <dbReference type="SAM" id="MobiDB-lite"/>
    </source>
</evidence>
<dbReference type="Pfam" id="PF00293">
    <property type="entry name" value="NUDIX"/>
    <property type="match status" value="1"/>
</dbReference>
<keyword evidence="14" id="KW-0753">Steroid metabolism</keyword>
<dbReference type="SUPFAM" id="SSF55811">
    <property type="entry name" value="Nudix"/>
    <property type="match status" value="1"/>
</dbReference>
<dbReference type="Ensembl" id="ENSBIXT00005002364.1">
    <property type="protein sequence ID" value="ENSBIXP00005032225.1"/>
    <property type="gene ID" value="ENSBIXG00005012691.1"/>
</dbReference>
<evidence type="ECO:0000256" key="4">
    <source>
        <dbReference type="ARBA" id="ARBA00004275"/>
    </source>
</evidence>
<comment type="subcellular location">
    <subcellularLocation>
        <location evidence="4">Peroxisome</location>
    </subcellularLocation>
</comment>
<dbReference type="FunFam" id="3.90.79.10:FF:000012">
    <property type="entry name" value="Isopentenyl-diphosphate Delta-isomerase 1"/>
    <property type="match status" value="1"/>
</dbReference>
<dbReference type="InterPro" id="IPR000086">
    <property type="entry name" value="NUDIX_hydrolase_dom"/>
</dbReference>
<comment type="pathway">
    <text evidence="5">Isoprenoid biosynthesis; dimethylallyl diphosphate biosynthesis; dimethylallyl diphosphate from isopentenyl diphosphate: step 1/1.</text>
</comment>
<dbReference type="CDD" id="cd02885">
    <property type="entry name" value="NUDIX_IPP_Isomerase"/>
    <property type="match status" value="1"/>
</dbReference>
<evidence type="ECO:0000256" key="5">
    <source>
        <dbReference type="ARBA" id="ARBA00004826"/>
    </source>
</evidence>
<keyword evidence="13" id="KW-0752">Steroid biosynthesis</keyword>
<keyword evidence="12" id="KW-0460">Magnesium</keyword>